<accession>A0A0V0YP89</accession>
<gene>
    <name evidence="1" type="ORF">T01_5468</name>
</gene>
<comment type="caution">
    <text evidence="1">The sequence shown here is derived from an EMBL/GenBank/DDBJ whole genome shotgun (WGS) entry which is preliminary data.</text>
</comment>
<evidence type="ECO:0000313" key="2">
    <source>
        <dbReference type="Proteomes" id="UP000054776"/>
    </source>
</evidence>
<name>A0A0V0YP89_TRISP</name>
<dbReference type="Proteomes" id="UP000054776">
    <property type="component" value="Unassembled WGS sequence"/>
</dbReference>
<evidence type="ECO:0000313" key="1">
    <source>
        <dbReference type="EMBL" id="KRY02127.1"/>
    </source>
</evidence>
<keyword evidence="2" id="KW-1185">Reference proteome</keyword>
<proteinExistence type="predicted"/>
<organism evidence="1 2">
    <name type="scientific">Trichinella spiralis</name>
    <name type="common">Trichina worm</name>
    <dbReference type="NCBI Taxonomy" id="6334"/>
    <lineage>
        <taxon>Eukaryota</taxon>
        <taxon>Metazoa</taxon>
        <taxon>Ecdysozoa</taxon>
        <taxon>Nematoda</taxon>
        <taxon>Enoplea</taxon>
        <taxon>Dorylaimia</taxon>
        <taxon>Trichinellida</taxon>
        <taxon>Trichinellidae</taxon>
        <taxon>Trichinella</taxon>
    </lineage>
</organism>
<protein>
    <submittedName>
        <fullName evidence="1">Uncharacterized protein</fullName>
    </submittedName>
</protein>
<sequence>MLHFKLHLKEFFSAKILCTYSMYATAAMECT</sequence>
<reference evidence="1 2" key="1">
    <citation type="submission" date="2015-01" db="EMBL/GenBank/DDBJ databases">
        <title>Evolution of Trichinella species and genotypes.</title>
        <authorList>
            <person name="Korhonen P.K."/>
            <person name="Edoardo P."/>
            <person name="Giuseppe L.R."/>
            <person name="Gasser R.B."/>
        </authorList>
    </citation>
    <scope>NUCLEOTIDE SEQUENCE [LARGE SCALE GENOMIC DNA]</scope>
    <source>
        <strain evidence="1">ISS3</strain>
    </source>
</reference>
<dbReference type="InParanoid" id="A0A0V0YP89"/>
<dbReference type="AlphaFoldDB" id="A0A0V0YP89"/>
<dbReference type="EMBL" id="JYDH01006576">
    <property type="protein sequence ID" value="KRY02127.1"/>
    <property type="molecule type" value="Genomic_DNA"/>
</dbReference>